<accession>A0ABW3QM44</accession>
<evidence type="ECO:0000256" key="1">
    <source>
        <dbReference type="ARBA" id="ARBA00006484"/>
    </source>
</evidence>
<evidence type="ECO:0000313" key="4">
    <source>
        <dbReference type="EMBL" id="MFD1144601.1"/>
    </source>
</evidence>
<dbReference type="PANTHER" id="PTHR43115:SF4">
    <property type="entry name" value="DEHYDROGENASE_REDUCTASE SDR FAMILY MEMBER 11"/>
    <property type="match status" value="1"/>
</dbReference>
<evidence type="ECO:0000256" key="3">
    <source>
        <dbReference type="RuleBase" id="RU000363"/>
    </source>
</evidence>
<keyword evidence="5" id="KW-1185">Reference proteome</keyword>
<dbReference type="RefSeq" id="WP_379885246.1">
    <property type="nucleotide sequence ID" value="NZ_JBHTLP010000022.1"/>
</dbReference>
<keyword evidence="2 4" id="KW-0560">Oxidoreductase</keyword>
<dbReference type="GO" id="GO:0016491">
    <property type="term" value="F:oxidoreductase activity"/>
    <property type="evidence" value="ECO:0007669"/>
    <property type="project" value="UniProtKB-KW"/>
</dbReference>
<comment type="similarity">
    <text evidence="1 3">Belongs to the short-chain dehydrogenases/reductases (SDR) family.</text>
</comment>
<proteinExistence type="inferred from homology"/>
<evidence type="ECO:0000256" key="2">
    <source>
        <dbReference type="ARBA" id="ARBA00023002"/>
    </source>
</evidence>
<dbReference type="Gene3D" id="3.40.50.720">
    <property type="entry name" value="NAD(P)-binding Rossmann-like Domain"/>
    <property type="match status" value="1"/>
</dbReference>
<dbReference type="EMBL" id="JBHTLP010000022">
    <property type="protein sequence ID" value="MFD1144601.1"/>
    <property type="molecule type" value="Genomic_DNA"/>
</dbReference>
<organism evidence="4 5">
    <name type="scientific">Larkinella insperata</name>
    <dbReference type="NCBI Taxonomy" id="332158"/>
    <lineage>
        <taxon>Bacteria</taxon>
        <taxon>Pseudomonadati</taxon>
        <taxon>Bacteroidota</taxon>
        <taxon>Cytophagia</taxon>
        <taxon>Cytophagales</taxon>
        <taxon>Spirosomataceae</taxon>
        <taxon>Larkinella</taxon>
    </lineage>
</organism>
<name>A0ABW3QM44_9BACT</name>
<dbReference type="InterPro" id="IPR002347">
    <property type="entry name" value="SDR_fam"/>
</dbReference>
<evidence type="ECO:0000313" key="5">
    <source>
        <dbReference type="Proteomes" id="UP001597116"/>
    </source>
</evidence>
<dbReference type="PROSITE" id="PS00061">
    <property type="entry name" value="ADH_SHORT"/>
    <property type="match status" value="1"/>
</dbReference>
<dbReference type="InterPro" id="IPR020904">
    <property type="entry name" value="Sc_DH/Rdtase_CS"/>
</dbReference>
<dbReference type="InterPro" id="IPR036291">
    <property type="entry name" value="NAD(P)-bd_dom_sf"/>
</dbReference>
<protein>
    <submittedName>
        <fullName evidence="4">SDR family oxidoreductase</fullName>
        <ecNumber evidence="4">1.-.-.-</ecNumber>
    </submittedName>
</protein>
<gene>
    <name evidence="4" type="ORF">ACFQ4C_25965</name>
</gene>
<dbReference type="EC" id="1.-.-.-" evidence="4"/>
<dbReference type="Proteomes" id="UP001597116">
    <property type="component" value="Unassembled WGS sequence"/>
</dbReference>
<comment type="caution">
    <text evidence="4">The sequence shown here is derived from an EMBL/GenBank/DDBJ whole genome shotgun (WGS) entry which is preliminary data.</text>
</comment>
<dbReference type="PANTHER" id="PTHR43115">
    <property type="entry name" value="DEHYDROGENASE/REDUCTASE SDR FAMILY MEMBER 11"/>
    <property type="match status" value="1"/>
</dbReference>
<dbReference type="Pfam" id="PF00106">
    <property type="entry name" value="adh_short"/>
    <property type="match status" value="1"/>
</dbReference>
<reference evidence="5" key="1">
    <citation type="journal article" date="2019" name="Int. J. Syst. Evol. Microbiol.">
        <title>The Global Catalogue of Microorganisms (GCM) 10K type strain sequencing project: providing services to taxonomists for standard genome sequencing and annotation.</title>
        <authorList>
            <consortium name="The Broad Institute Genomics Platform"/>
            <consortium name="The Broad Institute Genome Sequencing Center for Infectious Disease"/>
            <person name="Wu L."/>
            <person name="Ma J."/>
        </authorList>
    </citation>
    <scope>NUCLEOTIDE SEQUENCE [LARGE SCALE GENOMIC DNA]</scope>
    <source>
        <strain evidence="5">CCUG 55608</strain>
    </source>
</reference>
<dbReference type="PRINTS" id="PR00080">
    <property type="entry name" value="SDRFAMILY"/>
</dbReference>
<sequence>MMNNRIKGKVVVITGASSGMGEAMAQLLAEQGAKVVLGARRADLVKAVARRIQVAGGEADHLEMDVTKRGDVEKLVALAMSKFGRLDVMINNAGISQLNRMEDVDVAGWEQMIDVNVKGTLYGIAAALPVFKKQGSGHIINIISTAGISIVPAMGVYAATKNAVRTISEALRQESAGRWRVTGISPGFVDTPFASHIQNDAIRQGIEQKAREIAIPAAAIAEAVAYAISQPDQVDVGDIVIRPTLQD</sequence>
<dbReference type="SUPFAM" id="SSF51735">
    <property type="entry name" value="NAD(P)-binding Rossmann-fold domains"/>
    <property type="match status" value="1"/>
</dbReference>
<dbReference type="PRINTS" id="PR00081">
    <property type="entry name" value="GDHRDH"/>
</dbReference>